<evidence type="ECO:0000313" key="1">
    <source>
        <dbReference type="EMBL" id="RZF34369.1"/>
    </source>
</evidence>
<accession>A0A482WLH4</accession>
<protein>
    <submittedName>
        <fullName evidence="1">Uncharacterized protein</fullName>
    </submittedName>
</protein>
<reference evidence="1 2" key="1">
    <citation type="journal article" date="2017" name="Gigascience">
        <title>Genome sequence of the small brown planthopper, Laodelphax striatellus.</title>
        <authorList>
            <person name="Zhu J."/>
            <person name="Jiang F."/>
            <person name="Wang X."/>
            <person name="Yang P."/>
            <person name="Bao Y."/>
            <person name="Zhao W."/>
            <person name="Wang W."/>
            <person name="Lu H."/>
            <person name="Wang Q."/>
            <person name="Cui N."/>
            <person name="Li J."/>
            <person name="Chen X."/>
            <person name="Luo L."/>
            <person name="Yu J."/>
            <person name="Kang L."/>
            <person name="Cui F."/>
        </authorList>
    </citation>
    <scope>NUCLEOTIDE SEQUENCE [LARGE SCALE GENOMIC DNA]</scope>
    <source>
        <strain evidence="1">Lst14</strain>
    </source>
</reference>
<keyword evidence="2" id="KW-1185">Reference proteome</keyword>
<gene>
    <name evidence="1" type="ORF">LSTR_LSTR008908</name>
</gene>
<dbReference type="AlphaFoldDB" id="A0A482WLH4"/>
<dbReference type="OrthoDB" id="6763109at2759"/>
<name>A0A482WLH4_LAOST</name>
<dbReference type="Proteomes" id="UP000291343">
    <property type="component" value="Unassembled WGS sequence"/>
</dbReference>
<organism evidence="1 2">
    <name type="scientific">Laodelphax striatellus</name>
    <name type="common">Small brown planthopper</name>
    <name type="synonym">Delphax striatella</name>
    <dbReference type="NCBI Taxonomy" id="195883"/>
    <lineage>
        <taxon>Eukaryota</taxon>
        <taxon>Metazoa</taxon>
        <taxon>Ecdysozoa</taxon>
        <taxon>Arthropoda</taxon>
        <taxon>Hexapoda</taxon>
        <taxon>Insecta</taxon>
        <taxon>Pterygota</taxon>
        <taxon>Neoptera</taxon>
        <taxon>Paraneoptera</taxon>
        <taxon>Hemiptera</taxon>
        <taxon>Auchenorrhyncha</taxon>
        <taxon>Fulgoroidea</taxon>
        <taxon>Delphacidae</taxon>
        <taxon>Criomorphinae</taxon>
        <taxon>Laodelphax</taxon>
    </lineage>
</organism>
<comment type="caution">
    <text evidence="1">The sequence shown here is derived from an EMBL/GenBank/DDBJ whole genome shotgun (WGS) entry which is preliminary data.</text>
</comment>
<sequence length="239" mass="27401">MDYLSLRSSDISTSQESRRPVEEILDLLSDEKFTREARDDISEASVLTPPFSEVSILDGRPSFGHSFACYHWSPDYLAVLDELDDEECENLSIPCTSCSFCSSCTSDTWEVLGMTSDLFKKPKDVPKKFRREIEGLIKSGATGDDEFEKVFADAISDTKSEGSSRDFQRKTRKRSTKDYDPLSGLWNMLSTYDDFQVTAPGFNVSQQDKPHWLDQEAIPWQLREKSRVKCMNWLAKYHK</sequence>
<proteinExistence type="predicted"/>
<dbReference type="InParanoid" id="A0A482WLH4"/>
<dbReference type="EMBL" id="QKKF02031779">
    <property type="protein sequence ID" value="RZF34369.1"/>
    <property type="molecule type" value="Genomic_DNA"/>
</dbReference>
<evidence type="ECO:0000313" key="2">
    <source>
        <dbReference type="Proteomes" id="UP000291343"/>
    </source>
</evidence>